<accession>A0A410X1U1</accession>
<dbReference type="PANTHER" id="PTHR30193:SF37">
    <property type="entry name" value="INNER MEMBRANE ABC TRANSPORTER PERMEASE PROTEIN YCJO"/>
    <property type="match status" value="1"/>
</dbReference>
<evidence type="ECO:0000256" key="1">
    <source>
        <dbReference type="ARBA" id="ARBA00004651"/>
    </source>
</evidence>
<feature type="transmembrane region" description="Helical" evidence="7">
    <location>
        <begin position="262"/>
        <end position="282"/>
    </location>
</feature>
<feature type="domain" description="ABC transmembrane type-1" evidence="8">
    <location>
        <begin position="68"/>
        <end position="283"/>
    </location>
</feature>
<gene>
    <name evidence="9" type="ORF">M5X16_03010</name>
    <name evidence="10" type="ORF">PC41400_23970</name>
</gene>
<dbReference type="RefSeq" id="WP_042230321.1">
    <property type="nucleotide sequence ID" value="NZ_CP026520.1"/>
</dbReference>
<dbReference type="InterPro" id="IPR035906">
    <property type="entry name" value="MetI-like_sf"/>
</dbReference>
<reference evidence="10 11" key="1">
    <citation type="submission" date="2018-01" db="EMBL/GenBank/DDBJ databases">
        <title>The whole genome sequencing and assembly of Paenibacillus chitinolyticus KCCM 41400 strain.</title>
        <authorList>
            <person name="Kim J.-Y."/>
            <person name="Park M.-K."/>
            <person name="Lee Y.-J."/>
            <person name="Yi H."/>
            <person name="Bahn Y.-S."/>
            <person name="Kim J.F."/>
            <person name="Lee D.-W."/>
        </authorList>
    </citation>
    <scope>NUCLEOTIDE SEQUENCE [LARGE SCALE GENOMIC DNA]</scope>
    <source>
        <strain evidence="10 11">KCCM 41400</strain>
    </source>
</reference>
<feature type="transmembrane region" description="Helical" evidence="7">
    <location>
        <begin position="204"/>
        <end position="227"/>
    </location>
</feature>
<keyword evidence="5 7" id="KW-1133">Transmembrane helix</keyword>
<evidence type="ECO:0000256" key="7">
    <source>
        <dbReference type="RuleBase" id="RU363032"/>
    </source>
</evidence>
<keyword evidence="6 7" id="KW-0472">Membrane</keyword>
<dbReference type="AlphaFoldDB" id="A0A410X1U1"/>
<evidence type="ECO:0000256" key="6">
    <source>
        <dbReference type="ARBA" id="ARBA00023136"/>
    </source>
</evidence>
<evidence type="ECO:0000259" key="8">
    <source>
        <dbReference type="PROSITE" id="PS50928"/>
    </source>
</evidence>
<dbReference type="GO" id="GO:0005886">
    <property type="term" value="C:plasma membrane"/>
    <property type="evidence" value="ECO:0007669"/>
    <property type="project" value="UniProtKB-SubCell"/>
</dbReference>
<dbReference type="KEGG" id="pchi:PC41400_23970"/>
<evidence type="ECO:0000313" key="12">
    <source>
        <dbReference type="Proteomes" id="UP001527202"/>
    </source>
</evidence>
<organism evidence="10 11">
    <name type="scientific">Paenibacillus chitinolyticus</name>
    <dbReference type="NCBI Taxonomy" id="79263"/>
    <lineage>
        <taxon>Bacteria</taxon>
        <taxon>Bacillati</taxon>
        <taxon>Bacillota</taxon>
        <taxon>Bacilli</taxon>
        <taxon>Bacillales</taxon>
        <taxon>Paenibacillaceae</taxon>
        <taxon>Paenibacillus</taxon>
    </lineage>
</organism>
<dbReference type="EMBL" id="CP026520">
    <property type="protein sequence ID" value="QAV20567.1"/>
    <property type="molecule type" value="Genomic_DNA"/>
</dbReference>
<evidence type="ECO:0000313" key="11">
    <source>
        <dbReference type="Proteomes" id="UP000288943"/>
    </source>
</evidence>
<sequence length="295" mass="33159">MNKVYRNPLAYLVFIIPTLFFYLTFYMFPLLTTFRYGFTSWDGLTAPVFNGLDNFKEAFNDKNFWISVKNNLYFILFSVFIQVPIIVIFSVLISEVRKLRGFYKTTVFLPSILSTAVVGVLWTVVVFDPTVGLLNKLLESIGLDKLIHLWLADESTAMLSILLTNAWQWTGFYIVLVLAAIFGISKEVYEAAEIDGATGFQRALLITVPLIRPILAVIVLLSITGAMKAMDIVMVMTKGGPYGSTEVMASYMYKVGMTTGNYGYANTIAILIFVFTLIITLLSNLLTKKLEDVEN</sequence>
<name>A0A410X1U1_9BACL</name>
<dbReference type="CDD" id="cd06261">
    <property type="entry name" value="TM_PBP2"/>
    <property type="match status" value="1"/>
</dbReference>
<dbReference type="InterPro" id="IPR051393">
    <property type="entry name" value="ABC_transporter_permease"/>
</dbReference>
<dbReference type="EMBL" id="JAMDMJ010000003">
    <property type="protein sequence ID" value="MCY9594741.1"/>
    <property type="molecule type" value="Genomic_DNA"/>
</dbReference>
<dbReference type="PROSITE" id="PS50928">
    <property type="entry name" value="ABC_TM1"/>
    <property type="match status" value="1"/>
</dbReference>
<dbReference type="OrthoDB" id="152280at2"/>
<evidence type="ECO:0000256" key="2">
    <source>
        <dbReference type="ARBA" id="ARBA00022448"/>
    </source>
</evidence>
<evidence type="ECO:0000256" key="3">
    <source>
        <dbReference type="ARBA" id="ARBA00022475"/>
    </source>
</evidence>
<dbReference type="Proteomes" id="UP001527202">
    <property type="component" value="Unassembled WGS sequence"/>
</dbReference>
<dbReference type="GeneID" id="95377855"/>
<keyword evidence="3" id="KW-1003">Cell membrane</keyword>
<evidence type="ECO:0000256" key="5">
    <source>
        <dbReference type="ARBA" id="ARBA00022989"/>
    </source>
</evidence>
<dbReference type="InterPro" id="IPR000515">
    <property type="entry name" value="MetI-like"/>
</dbReference>
<dbReference type="Gene3D" id="1.10.3720.10">
    <property type="entry name" value="MetI-like"/>
    <property type="match status" value="1"/>
</dbReference>
<dbReference type="Pfam" id="PF00528">
    <property type="entry name" value="BPD_transp_1"/>
    <property type="match status" value="1"/>
</dbReference>
<keyword evidence="2 7" id="KW-0813">Transport</keyword>
<proteinExistence type="inferred from homology"/>
<dbReference type="PANTHER" id="PTHR30193">
    <property type="entry name" value="ABC TRANSPORTER PERMEASE PROTEIN"/>
    <property type="match status" value="1"/>
</dbReference>
<dbReference type="SUPFAM" id="SSF161098">
    <property type="entry name" value="MetI-like"/>
    <property type="match status" value="1"/>
</dbReference>
<feature type="transmembrane region" description="Helical" evidence="7">
    <location>
        <begin position="72"/>
        <end position="93"/>
    </location>
</feature>
<comment type="similarity">
    <text evidence="7">Belongs to the binding-protein-dependent transport system permease family.</text>
</comment>
<feature type="transmembrane region" description="Helical" evidence="7">
    <location>
        <begin position="105"/>
        <end position="127"/>
    </location>
</feature>
<dbReference type="GO" id="GO:0055085">
    <property type="term" value="P:transmembrane transport"/>
    <property type="evidence" value="ECO:0007669"/>
    <property type="project" value="InterPro"/>
</dbReference>
<keyword evidence="4 7" id="KW-0812">Transmembrane</keyword>
<evidence type="ECO:0000256" key="4">
    <source>
        <dbReference type="ARBA" id="ARBA00022692"/>
    </source>
</evidence>
<feature type="transmembrane region" description="Helical" evidence="7">
    <location>
        <begin position="9"/>
        <end position="28"/>
    </location>
</feature>
<keyword evidence="12" id="KW-1185">Reference proteome</keyword>
<comment type="subcellular location">
    <subcellularLocation>
        <location evidence="1 7">Cell membrane</location>
        <topology evidence="1 7">Multi-pass membrane protein</topology>
    </subcellularLocation>
</comment>
<reference evidence="9 12" key="2">
    <citation type="submission" date="2022-05" db="EMBL/GenBank/DDBJ databases">
        <title>Genome Sequencing of Bee-Associated Microbes.</title>
        <authorList>
            <person name="Dunlap C."/>
        </authorList>
    </citation>
    <scope>NUCLEOTIDE SEQUENCE [LARGE SCALE GENOMIC DNA]</scope>
    <source>
        <strain evidence="9 12">NRRL B-23120</strain>
    </source>
</reference>
<feature type="transmembrane region" description="Helical" evidence="7">
    <location>
        <begin position="166"/>
        <end position="184"/>
    </location>
</feature>
<protein>
    <submittedName>
        <fullName evidence="10">Sugar ABC transporter permease</fullName>
    </submittedName>
</protein>
<dbReference type="Proteomes" id="UP000288943">
    <property type="component" value="Chromosome"/>
</dbReference>
<evidence type="ECO:0000313" key="10">
    <source>
        <dbReference type="EMBL" id="QAV20567.1"/>
    </source>
</evidence>
<evidence type="ECO:0000313" key="9">
    <source>
        <dbReference type="EMBL" id="MCY9594741.1"/>
    </source>
</evidence>